<reference evidence="11 12" key="1">
    <citation type="submission" date="2018-02" db="EMBL/GenBank/DDBJ databases">
        <title>Comparative genomes isolates from brazilian mangrove.</title>
        <authorList>
            <person name="Araujo J.E."/>
            <person name="Taketani R.G."/>
            <person name="Silva M.C.P."/>
            <person name="Loureco M.V."/>
            <person name="Andreote F.D."/>
        </authorList>
    </citation>
    <scope>NUCLEOTIDE SEQUENCE [LARGE SCALE GENOMIC DNA]</scope>
    <source>
        <strain evidence="11 12">NAP PRIS-MGV</strain>
    </source>
</reference>
<dbReference type="PANTHER" id="PTHR32089">
    <property type="entry name" value="METHYL-ACCEPTING CHEMOTAXIS PROTEIN MCPB"/>
    <property type="match status" value="1"/>
</dbReference>
<feature type="domain" description="Methyl-accepting transducer" evidence="7">
    <location>
        <begin position="383"/>
        <end position="626"/>
    </location>
</feature>
<feature type="domain" description="HAMP" evidence="9">
    <location>
        <begin position="319"/>
        <end position="371"/>
    </location>
</feature>
<dbReference type="InterPro" id="IPR000727">
    <property type="entry name" value="T_SNARE_dom"/>
</dbReference>
<evidence type="ECO:0000259" key="10">
    <source>
        <dbReference type="PROSITE" id="PS51753"/>
    </source>
</evidence>
<sequence>MLRRLSILQKTMAGFAIILLLMAISVGGAWYGISEASDGFRRYRKLARDSNFCSEMTDCVMQMRMIAKNFDISGRSEFVDQFHKKQAELDALIAQADERIVAPERRPILDEIRVVADEYYQAFTDIVECRQIRKAKRGDVLDVVGPQMVGQLKLIMDSAQADHDADAASFAGAALNDLMNARLNVFKLIVTNDARFSEATLKAIDLLSKNLHKLDAELQDPKRRELLSKTVEQCQVYQQAFLEMSNAFAKERGVVEGQLDVSGPQIAALAGKLNQEITGEQDGVGPEVEASNQATLVSITVVGIGALILGVMIATLQSRAIVLPIRRVMTILGAVSGGDLRQRLEVASQDEIGKMSVSVNQMVENLQRAMLALSSNSVAIARSAEDMNQTAESMANVSNDTMNQSSSAAAASEELSINMRSLSCMAVEMSTNMESVASSVEEMAISIEQIALNMEKVNGIAAEASQLSENSCSLLGNLDTAANEIGDVVELIQEIAEKTNLLALNATIEAARAGDSGKGFAVVAGEVKELARQTGDATGDIERRVDCIQSTSSESKRAIEEIRHVILKLNEVAQEIAAAVEEQSATTQEIANNVASANDSVQQVSLSVSESAAAGEEIARAVNSVDSGAVLVSDGAKETRGHSGSLTGISHELATLVGQFQV</sequence>
<dbReference type="EMBL" id="PUIB01000025">
    <property type="protein sequence ID" value="PQO28370.1"/>
    <property type="molecule type" value="Genomic_DNA"/>
</dbReference>
<proteinExistence type="inferred from homology"/>
<dbReference type="SMART" id="SM00283">
    <property type="entry name" value="MA"/>
    <property type="match status" value="1"/>
</dbReference>
<evidence type="ECO:0000256" key="3">
    <source>
        <dbReference type="ARBA" id="ARBA00023224"/>
    </source>
</evidence>
<dbReference type="InterPro" id="IPR004089">
    <property type="entry name" value="MCPsignal_dom"/>
</dbReference>
<evidence type="ECO:0008006" key="13">
    <source>
        <dbReference type="Google" id="ProtNLM"/>
    </source>
</evidence>
<dbReference type="Pfam" id="PF00015">
    <property type="entry name" value="MCPsignal"/>
    <property type="match status" value="1"/>
</dbReference>
<keyword evidence="6" id="KW-1133">Transmembrane helix</keyword>
<dbReference type="Gene3D" id="6.10.340.10">
    <property type="match status" value="1"/>
</dbReference>
<keyword evidence="2" id="KW-1003">Cell membrane</keyword>
<feature type="domain" description="T-SNARE coiled-coil homology" evidence="8">
    <location>
        <begin position="549"/>
        <end position="611"/>
    </location>
</feature>
<dbReference type="SMART" id="SM00304">
    <property type="entry name" value="HAMP"/>
    <property type="match status" value="2"/>
</dbReference>
<feature type="transmembrane region" description="Helical" evidence="6">
    <location>
        <begin position="12"/>
        <end position="33"/>
    </location>
</feature>
<feature type="domain" description="HBM" evidence="10">
    <location>
        <begin position="45"/>
        <end position="285"/>
    </location>
</feature>
<keyword evidence="2" id="KW-0997">Cell inner membrane</keyword>
<evidence type="ECO:0000256" key="2">
    <source>
        <dbReference type="ARBA" id="ARBA00022519"/>
    </source>
</evidence>
<dbReference type="SUPFAM" id="SSF58104">
    <property type="entry name" value="Methyl-accepting chemotaxis protein (MCP) signaling domain"/>
    <property type="match status" value="1"/>
</dbReference>
<dbReference type="CDD" id="cd06225">
    <property type="entry name" value="HAMP"/>
    <property type="match status" value="1"/>
</dbReference>
<dbReference type="InterPro" id="IPR003660">
    <property type="entry name" value="HAMP_dom"/>
</dbReference>
<keyword evidence="3 5" id="KW-0807">Transducer</keyword>
<dbReference type="Pfam" id="PF00672">
    <property type="entry name" value="HAMP"/>
    <property type="match status" value="1"/>
</dbReference>
<evidence type="ECO:0000256" key="6">
    <source>
        <dbReference type="SAM" id="Phobius"/>
    </source>
</evidence>
<dbReference type="SMART" id="SM01358">
    <property type="entry name" value="HBM"/>
    <property type="match status" value="1"/>
</dbReference>
<dbReference type="InterPro" id="IPR032255">
    <property type="entry name" value="HBM"/>
</dbReference>
<dbReference type="PANTHER" id="PTHR32089:SF112">
    <property type="entry name" value="LYSOZYME-LIKE PROTEIN-RELATED"/>
    <property type="match status" value="1"/>
</dbReference>
<evidence type="ECO:0000256" key="5">
    <source>
        <dbReference type="PROSITE-ProRule" id="PRU00284"/>
    </source>
</evidence>
<name>A0A2S8F8B0_9BACT</name>
<keyword evidence="6" id="KW-0472">Membrane</keyword>
<accession>A0A2S8F8B0</accession>
<gene>
    <name evidence="11" type="ORF">C5Y98_26110</name>
</gene>
<evidence type="ECO:0000256" key="4">
    <source>
        <dbReference type="ARBA" id="ARBA00029447"/>
    </source>
</evidence>
<comment type="similarity">
    <text evidence="4">Belongs to the methyl-accepting chemotaxis (MCP) protein family.</text>
</comment>
<evidence type="ECO:0000259" key="8">
    <source>
        <dbReference type="PROSITE" id="PS50192"/>
    </source>
</evidence>
<dbReference type="PROSITE" id="PS50192">
    <property type="entry name" value="T_SNARE"/>
    <property type="match status" value="1"/>
</dbReference>
<evidence type="ECO:0000259" key="9">
    <source>
        <dbReference type="PROSITE" id="PS50885"/>
    </source>
</evidence>
<organism evidence="11 12">
    <name type="scientific">Blastopirellula marina</name>
    <dbReference type="NCBI Taxonomy" id="124"/>
    <lineage>
        <taxon>Bacteria</taxon>
        <taxon>Pseudomonadati</taxon>
        <taxon>Planctomycetota</taxon>
        <taxon>Planctomycetia</taxon>
        <taxon>Pirellulales</taxon>
        <taxon>Pirellulaceae</taxon>
        <taxon>Blastopirellula</taxon>
    </lineage>
</organism>
<comment type="subcellular location">
    <subcellularLocation>
        <location evidence="1">Cell inner membrane</location>
        <topology evidence="1">Multi-pass membrane protein</topology>
    </subcellularLocation>
</comment>
<dbReference type="PROSITE" id="PS50111">
    <property type="entry name" value="CHEMOTAXIS_TRANSDUC_2"/>
    <property type="match status" value="1"/>
</dbReference>
<dbReference type="RefSeq" id="WP_105358876.1">
    <property type="nucleotide sequence ID" value="NZ_PUIB01000025.1"/>
</dbReference>
<evidence type="ECO:0000256" key="1">
    <source>
        <dbReference type="ARBA" id="ARBA00004429"/>
    </source>
</evidence>
<evidence type="ECO:0000313" key="11">
    <source>
        <dbReference type="EMBL" id="PQO28370.1"/>
    </source>
</evidence>
<dbReference type="GO" id="GO:0007165">
    <property type="term" value="P:signal transduction"/>
    <property type="evidence" value="ECO:0007669"/>
    <property type="project" value="UniProtKB-KW"/>
</dbReference>
<dbReference type="Proteomes" id="UP000239388">
    <property type="component" value="Unassembled WGS sequence"/>
</dbReference>
<dbReference type="GO" id="GO:0005886">
    <property type="term" value="C:plasma membrane"/>
    <property type="evidence" value="ECO:0007669"/>
    <property type="project" value="UniProtKB-SubCell"/>
</dbReference>
<evidence type="ECO:0000259" key="7">
    <source>
        <dbReference type="PROSITE" id="PS50111"/>
    </source>
</evidence>
<dbReference type="AlphaFoldDB" id="A0A2S8F8B0"/>
<dbReference type="PROSITE" id="PS51753">
    <property type="entry name" value="HBM"/>
    <property type="match status" value="1"/>
</dbReference>
<keyword evidence="6" id="KW-0812">Transmembrane</keyword>
<dbReference type="OrthoDB" id="221239at2"/>
<dbReference type="PROSITE" id="PS50885">
    <property type="entry name" value="HAMP"/>
    <property type="match status" value="1"/>
</dbReference>
<comment type="caution">
    <text evidence="11">The sequence shown here is derived from an EMBL/GenBank/DDBJ whole genome shotgun (WGS) entry which is preliminary data.</text>
</comment>
<evidence type="ECO:0000313" key="12">
    <source>
        <dbReference type="Proteomes" id="UP000239388"/>
    </source>
</evidence>
<protein>
    <recommendedName>
        <fullName evidence="13">Methyl-accepting chemotaxis protein</fullName>
    </recommendedName>
</protein>
<dbReference type="Gene3D" id="1.20.1440.210">
    <property type="match status" value="1"/>
</dbReference>
<dbReference type="Gene3D" id="1.10.287.950">
    <property type="entry name" value="Methyl-accepting chemotaxis protein"/>
    <property type="match status" value="1"/>
</dbReference>